<evidence type="ECO:0000256" key="3">
    <source>
        <dbReference type="ARBA" id="ARBA00022723"/>
    </source>
</evidence>
<comment type="similarity">
    <text evidence="2">Belongs to the HpcH/HpaI aldolase family.</text>
</comment>
<keyword evidence="5" id="KW-0670">Pyruvate</keyword>
<gene>
    <name evidence="9" type="ORF">SAMN05421774_102465</name>
</gene>
<feature type="domain" description="HpcH/HpaI aldolase/citrate lyase" evidence="8">
    <location>
        <begin position="17"/>
        <end position="242"/>
    </location>
</feature>
<dbReference type="PANTHER" id="PTHR30502:SF0">
    <property type="entry name" value="PHOSPHOENOLPYRUVATE CARBOXYLASE FAMILY PROTEIN"/>
    <property type="match status" value="1"/>
</dbReference>
<evidence type="ECO:0000256" key="1">
    <source>
        <dbReference type="ARBA" id="ARBA00001968"/>
    </source>
</evidence>
<dbReference type="GO" id="GO:0005737">
    <property type="term" value="C:cytoplasm"/>
    <property type="evidence" value="ECO:0007669"/>
    <property type="project" value="UniProtKB-ARBA"/>
</dbReference>
<organism evidence="9 10">
    <name type="scientific">Gemmobacter megaterium</name>
    <dbReference type="NCBI Taxonomy" id="1086013"/>
    <lineage>
        <taxon>Bacteria</taxon>
        <taxon>Pseudomonadati</taxon>
        <taxon>Pseudomonadota</taxon>
        <taxon>Alphaproteobacteria</taxon>
        <taxon>Rhodobacterales</taxon>
        <taxon>Paracoccaceae</taxon>
        <taxon>Gemmobacter</taxon>
    </lineage>
</organism>
<keyword evidence="4" id="KW-0456">Lyase</keyword>
<dbReference type="Proteomes" id="UP000186141">
    <property type="component" value="Unassembled WGS sequence"/>
</dbReference>
<sequence>MADVNRFKAALAAGQPQIGLWVALASANVAELLGHCGYDWLLIDGEHAPNDLPLMQAQLQAMQAGGSHAVVRIPVGEVWMVKQALDIGAQTILVPMVDTAAEAAEMARAMRYPPAGIRGMGAALARASRFGMDTDYVTTANGQVCLLVQLESRKALENLDAICAVDGVDGVFIGPADLSADMGFPGNSGAPQVQAAIADAMTRIVASGKAAGILVGGAEAGQRAVAQGATFVAIGSDVGVLRQGAQALRAAMDAT</sequence>
<dbReference type="FunFam" id="3.20.20.60:FF:000004">
    <property type="entry name" value="5-keto-4-deoxy-D-glucarate aldolase"/>
    <property type="match status" value="1"/>
</dbReference>
<evidence type="ECO:0000256" key="2">
    <source>
        <dbReference type="ARBA" id="ARBA00005568"/>
    </source>
</evidence>
<dbReference type="InterPro" id="IPR005000">
    <property type="entry name" value="Aldolase/citrate-lyase_domain"/>
</dbReference>
<dbReference type="Pfam" id="PF03328">
    <property type="entry name" value="HpcH_HpaI"/>
    <property type="match status" value="1"/>
</dbReference>
<evidence type="ECO:0000313" key="9">
    <source>
        <dbReference type="EMBL" id="SIS81849.1"/>
    </source>
</evidence>
<comment type="cofactor">
    <cofactor evidence="1">
        <name>a divalent metal cation</name>
        <dbReference type="ChEBI" id="CHEBI:60240"/>
    </cofactor>
</comment>
<evidence type="ECO:0000256" key="5">
    <source>
        <dbReference type="ARBA" id="ARBA00023317"/>
    </source>
</evidence>
<dbReference type="STRING" id="1086013.SAMN05421774_102465"/>
<dbReference type="GO" id="GO:0046872">
    <property type="term" value="F:metal ion binding"/>
    <property type="evidence" value="ECO:0007669"/>
    <property type="project" value="UniProtKB-KW"/>
</dbReference>
<protein>
    <recommendedName>
        <fullName evidence="7">Hydroxypyruvate/pyruvate aldolase</fullName>
    </recommendedName>
</protein>
<dbReference type="InterPro" id="IPR040442">
    <property type="entry name" value="Pyrv_kinase-like_dom_sf"/>
</dbReference>
<proteinExistence type="inferred from homology"/>
<comment type="catalytic activity">
    <reaction evidence="6">
        <text>D-glyceraldehyde + pyruvate = 2-dehydro-3-deoxy-L-galactonate</text>
        <dbReference type="Rhea" id="RHEA:80055"/>
        <dbReference type="ChEBI" id="CHEBI:15361"/>
        <dbReference type="ChEBI" id="CHEBI:17378"/>
        <dbReference type="ChEBI" id="CHEBI:75545"/>
    </reaction>
</comment>
<dbReference type="EMBL" id="FTOT01000002">
    <property type="protein sequence ID" value="SIS81849.1"/>
    <property type="molecule type" value="Genomic_DNA"/>
</dbReference>
<evidence type="ECO:0000256" key="4">
    <source>
        <dbReference type="ARBA" id="ARBA00023239"/>
    </source>
</evidence>
<keyword evidence="3" id="KW-0479">Metal-binding</keyword>
<reference evidence="9 10" key="1">
    <citation type="submission" date="2017-01" db="EMBL/GenBank/DDBJ databases">
        <authorList>
            <person name="Mah S.A."/>
            <person name="Swanson W.J."/>
            <person name="Moy G.W."/>
            <person name="Vacquier V.D."/>
        </authorList>
    </citation>
    <scope>NUCLEOTIDE SEQUENCE [LARGE SCALE GENOMIC DNA]</scope>
    <source>
        <strain evidence="9 10">DSM 26375</strain>
    </source>
</reference>
<name>A0A1N7M773_9RHOB</name>
<dbReference type="AlphaFoldDB" id="A0A1N7M773"/>
<evidence type="ECO:0000256" key="6">
    <source>
        <dbReference type="ARBA" id="ARBA00045074"/>
    </source>
</evidence>
<accession>A0A1N7M773</accession>
<dbReference type="InterPro" id="IPR050251">
    <property type="entry name" value="HpcH-HpaI_aldolase"/>
</dbReference>
<dbReference type="PANTHER" id="PTHR30502">
    <property type="entry name" value="2-KETO-3-DEOXY-L-RHAMNONATE ALDOLASE"/>
    <property type="match status" value="1"/>
</dbReference>
<evidence type="ECO:0000313" key="10">
    <source>
        <dbReference type="Proteomes" id="UP000186141"/>
    </source>
</evidence>
<evidence type="ECO:0000259" key="8">
    <source>
        <dbReference type="Pfam" id="PF03328"/>
    </source>
</evidence>
<dbReference type="GO" id="GO:0016832">
    <property type="term" value="F:aldehyde-lyase activity"/>
    <property type="evidence" value="ECO:0007669"/>
    <property type="project" value="TreeGrafter"/>
</dbReference>
<dbReference type="Gene3D" id="3.20.20.60">
    <property type="entry name" value="Phosphoenolpyruvate-binding domains"/>
    <property type="match status" value="1"/>
</dbReference>
<evidence type="ECO:0000256" key="7">
    <source>
        <dbReference type="ARBA" id="ARBA00068169"/>
    </source>
</evidence>
<dbReference type="SUPFAM" id="SSF51621">
    <property type="entry name" value="Phosphoenolpyruvate/pyruvate domain"/>
    <property type="match status" value="1"/>
</dbReference>
<dbReference type="InterPro" id="IPR015813">
    <property type="entry name" value="Pyrv/PenolPyrv_kinase-like_dom"/>
</dbReference>
<keyword evidence="10" id="KW-1185">Reference proteome</keyword>